<feature type="compositionally biased region" description="Basic and acidic residues" evidence="9">
    <location>
        <begin position="516"/>
        <end position="556"/>
    </location>
</feature>
<evidence type="ECO:0000256" key="1">
    <source>
        <dbReference type="ARBA" id="ARBA00004613"/>
    </source>
</evidence>
<dbReference type="Gene3D" id="3.40.50.1820">
    <property type="entry name" value="alpha/beta hydrolase"/>
    <property type="match status" value="1"/>
</dbReference>
<evidence type="ECO:0000256" key="2">
    <source>
        <dbReference type="ARBA" id="ARBA00005964"/>
    </source>
</evidence>
<sequence>MFHKLLVLAVALIFISEYVHSVRHHLRHHHVETKYGEIIGKQQSVHVDGEPQSVQSFFGIPFAVAPERFSAPEAPSPWQQALNASEFGPSCFHQDDTTFSGFPGAEMWNAPNRKSEDCLTLNIWTPDHHEEERLAVMVWIYGGSYFSGTSALRVYDGRYLSAAGHVIVVSFNYRLGPLGFLPPLGKSAPGNVGMLDQQWALKWVQENIRDFGGDSNNVTLFGESTGAASISLHTLAPSSSGLFNRVILQSGNALTPWAAVSLDTALERTKLLASRLFCETTDFEIMLECLRSKDVDDLFSASWFTSQMFDFPFAPVYGTDFLPEDPKEMVKKSKHGEIGILVGFNSNEGSYFNFHSVPGYNISTDSLITELQYNKGIEKCGLRTNELGKASVAFMYMDWEHPSNLAQFRDALNDIIDHFHFRCPTIRLSKLHSQIGKNVFMYHLSYRLSTNPWPQWADVMHGYEIELVFGLPMMGGVPFVSIYNDDDREVSHRMVHYWTNFAKFGDPNGPAGHASPDGHLHRHAEPDGHLHRHAEPDGHLHRHAEPDGHLHRHAEPDGHQHQIIWPVFHEIDQGYLEITKNGDIMRSPAPQAFYCAFWEKYLPALEFATSEIDTVKAKWRIEFQKWLNSMDTWTHAFQHFSDDGSHYYH</sequence>
<comment type="similarity">
    <text evidence="2 8">Belongs to the type-B carboxylesterase/lipase family.</text>
</comment>
<dbReference type="EMBL" id="CAWYQH010000097">
    <property type="protein sequence ID" value="CAK8684277.1"/>
    <property type="molecule type" value="Genomic_DNA"/>
</dbReference>
<organism evidence="12 13">
    <name type="scientific">Clavelina lepadiformis</name>
    <name type="common">Light-bulb sea squirt</name>
    <name type="synonym">Ascidia lepadiformis</name>
    <dbReference type="NCBI Taxonomy" id="159417"/>
    <lineage>
        <taxon>Eukaryota</taxon>
        <taxon>Metazoa</taxon>
        <taxon>Chordata</taxon>
        <taxon>Tunicata</taxon>
        <taxon>Ascidiacea</taxon>
        <taxon>Aplousobranchia</taxon>
        <taxon>Clavelinidae</taxon>
        <taxon>Clavelina</taxon>
    </lineage>
</organism>
<dbReference type="InterPro" id="IPR050654">
    <property type="entry name" value="AChE-related_enzymes"/>
</dbReference>
<dbReference type="PRINTS" id="PR00878">
    <property type="entry name" value="CHOLNESTRASE"/>
</dbReference>
<feature type="region of interest" description="Disordered" evidence="9">
    <location>
        <begin position="508"/>
        <end position="556"/>
    </location>
</feature>
<comment type="caution">
    <text evidence="12">The sequence shown here is derived from an EMBL/GenBank/DDBJ whole genome shotgun (WGS) entry which is preliminary data.</text>
</comment>
<evidence type="ECO:0000256" key="4">
    <source>
        <dbReference type="ARBA" id="ARBA00022525"/>
    </source>
</evidence>
<dbReference type="PROSITE" id="PS00122">
    <property type="entry name" value="CARBOXYLESTERASE_B_1"/>
    <property type="match status" value="1"/>
</dbReference>
<keyword evidence="13" id="KW-1185">Reference proteome</keyword>
<dbReference type="Pfam" id="PF08674">
    <property type="entry name" value="AChE_tetra"/>
    <property type="match status" value="1"/>
</dbReference>
<keyword evidence="3" id="KW-0719">Serine esterase</keyword>
<feature type="domain" description="Acetylcholinesterase tetramerisation" evidence="11">
    <location>
        <begin position="614"/>
        <end position="641"/>
    </location>
</feature>
<keyword evidence="8" id="KW-0732">Signal</keyword>
<evidence type="ECO:0000256" key="7">
    <source>
        <dbReference type="ARBA" id="ARBA00023180"/>
    </source>
</evidence>
<evidence type="ECO:0000313" key="12">
    <source>
        <dbReference type="EMBL" id="CAK8684277.1"/>
    </source>
</evidence>
<dbReference type="InterPro" id="IPR019826">
    <property type="entry name" value="Carboxylesterase_B_AS"/>
</dbReference>
<comment type="subcellular location">
    <subcellularLocation>
        <location evidence="1">Secreted</location>
    </subcellularLocation>
</comment>
<keyword evidence="6" id="KW-1015">Disulfide bond</keyword>
<evidence type="ECO:0000256" key="6">
    <source>
        <dbReference type="ARBA" id="ARBA00023157"/>
    </source>
</evidence>
<dbReference type="Proteomes" id="UP001642483">
    <property type="component" value="Unassembled WGS sequence"/>
</dbReference>
<keyword evidence="7" id="KW-0325">Glycoprotein</keyword>
<dbReference type="InterPro" id="IPR014788">
    <property type="entry name" value="AChE_tetra"/>
</dbReference>
<dbReference type="Pfam" id="PF00135">
    <property type="entry name" value="COesterase"/>
    <property type="match status" value="1"/>
</dbReference>
<evidence type="ECO:0000256" key="5">
    <source>
        <dbReference type="ARBA" id="ARBA00022801"/>
    </source>
</evidence>
<evidence type="ECO:0000256" key="8">
    <source>
        <dbReference type="RuleBase" id="RU361235"/>
    </source>
</evidence>
<dbReference type="SUPFAM" id="SSF53474">
    <property type="entry name" value="alpha/beta-Hydrolases"/>
    <property type="match status" value="1"/>
</dbReference>
<dbReference type="PROSITE" id="PS00941">
    <property type="entry name" value="CARBOXYLESTERASE_B_2"/>
    <property type="match status" value="1"/>
</dbReference>
<name>A0ABP0FXH8_CLALP</name>
<keyword evidence="5 8" id="KW-0378">Hydrolase</keyword>
<gene>
    <name evidence="12" type="ORF">CVLEPA_LOCUS15267</name>
</gene>
<feature type="chain" id="PRO_5044951455" description="Carboxylic ester hydrolase" evidence="8">
    <location>
        <begin position="22"/>
        <end position="649"/>
    </location>
</feature>
<reference evidence="12 13" key="1">
    <citation type="submission" date="2024-02" db="EMBL/GenBank/DDBJ databases">
        <authorList>
            <person name="Daric V."/>
            <person name="Darras S."/>
        </authorList>
    </citation>
    <scope>NUCLEOTIDE SEQUENCE [LARGE SCALE GENOMIC DNA]</scope>
</reference>
<evidence type="ECO:0000259" key="11">
    <source>
        <dbReference type="Pfam" id="PF08674"/>
    </source>
</evidence>
<dbReference type="InterPro" id="IPR000997">
    <property type="entry name" value="Cholinesterase"/>
</dbReference>
<dbReference type="InterPro" id="IPR029058">
    <property type="entry name" value="AB_hydrolase_fold"/>
</dbReference>
<dbReference type="PANTHER" id="PTHR43918:SF12">
    <property type="entry name" value="ACETYLCHOLINESTERASE 1"/>
    <property type="match status" value="1"/>
</dbReference>
<proteinExistence type="inferred from homology"/>
<feature type="domain" description="Carboxylesterase type B" evidence="10">
    <location>
        <begin position="29"/>
        <end position="536"/>
    </location>
</feature>
<feature type="signal peptide" evidence="8">
    <location>
        <begin position="1"/>
        <end position="21"/>
    </location>
</feature>
<dbReference type="PANTHER" id="PTHR43918">
    <property type="entry name" value="ACETYLCHOLINESTERASE"/>
    <property type="match status" value="1"/>
</dbReference>
<protein>
    <recommendedName>
        <fullName evidence="8">Carboxylic ester hydrolase</fullName>
        <ecNumber evidence="8">3.1.1.-</ecNumber>
    </recommendedName>
</protein>
<accession>A0ABP0FXH8</accession>
<dbReference type="InterPro" id="IPR019819">
    <property type="entry name" value="Carboxylesterase_B_CS"/>
</dbReference>
<evidence type="ECO:0000259" key="10">
    <source>
        <dbReference type="Pfam" id="PF00135"/>
    </source>
</evidence>
<keyword evidence="4" id="KW-0964">Secreted</keyword>
<dbReference type="InterPro" id="IPR002018">
    <property type="entry name" value="CarbesteraseB"/>
</dbReference>
<evidence type="ECO:0000313" key="13">
    <source>
        <dbReference type="Proteomes" id="UP001642483"/>
    </source>
</evidence>
<evidence type="ECO:0000256" key="3">
    <source>
        <dbReference type="ARBA" id="ARBA00022487"/>
    </source>
</evidence>
<dbReference type="EC" id="3.1.1.-" evidence="8"/>
<evidence type="ECO:0000256" key="9">
    <source>
        <dbReference type="SAM" id="MobiDB-lite"/>
    </source>
</evidence>